<accession>A0A645CFG1</accession>
<proteinExistence type="predicted"/>
<dbReference type="AlphaFoldDB" id="A0A645CFG1"/>
<comment type="caution">
    <text evidence="1">The sequence shown here is derived from an EMBL/GenBank/DDBJ whole genome shotgun (WGS) entry which is preliminary data.</text>
</comment>
<reference evidence="1" key="1">
    <citation type="submission" date="2019-08" db="EMBL/GenBank/DDBJ databases">
        <authorList>
            <person name="Kucharzyk K."/>
            <person name="Murdoch R.W."/>
            <person name="Higgins S."/>
            <person name="Loffler F."/>
        </authorList>
    </citation>
    <scope>NUCLEOTIDE SEQUENCE</scope>
</reference>
<gene>
    <name evidence="1" type="ORF">SDC9_122654</name>
</gene>
<sequence>MCRIIRLLHHLFEKGFNERIVRVHIQQGSQICFSGFDGLNVSVLIHIGNGFQLAAACILNEHYFFGIVL</sequence>
<organism evidence="1">
    <name type="scientific">bioreactor metagenome</name>
    <dbReference type="NCBI Taxonomy" id="1076179"/>
    <lineage>
        <taxon>unclassified sequences</taxon>
        <taxon>metagenomes</taxon>
        <taxon>ecological metagenomes</taxon>
    </lineage>
</organism>
<dbReference type="EMBL" id="VSSQ01026772">
    <property type="protein sequence ID" value="MPM75660.1"/>
    <property type="molecule type" value="Genomic_DNA"/>
</dbReference>
<protein>
    <submittedName>
        <fullName evidence="1">Uncharacterized protein</fullName>
    </submittedName>
</protein>
<name>A0A645CFG1_9ZZZZ</name>
<evidence type="ECO:0000313" key="1">
    <source>
        <dbReference type="EMBL" id="MPM75660.1"/>
    </source>
</evidence>